<evidence type="ECO:0000256" key="2">
    <source>
        <dbReference type="ARBA" id="ARBA00022771"/>
    </source>
</evidence>
<name>A0A4T0WUT6_9ASCO</name>
<dbReference type="SUPFAM" id="SSF161219">
    <property type="entry name" value="CHY zinc finger-like"/>
    <property type="match status" value="1"/>
</dbReference>
<dbReference type="Gene3D" id="3.30.40.10">
    <property type="entry name" value="Zinc/RING finger domain, C3HC4 (zinc finger)"/>
    <property type="match status" value="1"/>
</dbReference>
<evidence type="ECO:0000313" key="9">
    <source>
        <dbReference type="EMBL" id="TID13543.1"/>
    </source>
</evidence>
<dbReference type="InterPro" id="IPR013083">
    <property type="entry name" value="Znf_RING/FYVE/PHD"/>
</dbReference>
<feature type="domain" description="CTCHY-type" evidence="8">
    <location>
        <begin position="361"/>
        <end position="427"/>
    </location>
</feature>
<evidence type="ECO:0000256" key="5">
    <source>
        <dbReference type="SAM" id="MobiDB-lite"/>
    </source>
</evidence>
<protein>
    <recommendedName>
        <fullName evidence="11">RING-type domain-containing protein</fullName>
    </recommendedName>
</protein>
<sequence length="638" mass="74000">MTVIEDVAEKVLNGEIADFEELSEMRLVKESEQTNPEIKEDESIGESLEKIGVTIPSFLIPNVDILKPSVYSKRINDYLIQSVSMETSPSSKIKDALSDMINRRTSELKSLYSEVSESLKGIVNTNIEHPIDDFLEEESSNLDNENTETEEMIRLQKIQQEEALMILRKYDHLTVLSFEQFQDQQFLRSRIREILKLDIQPVLQRILIQKLMSHSYLEKQNYIRQNLYSGDQVVNAAVATAGDPGASSSFILNNEDYNNDNNDNNDSEDNAEDDDEVLLSSEDRKPTYFSESEKILGCKHYQRNCKVECLTCHKWYTCRLCHDEVVGTHKLDANKIKYMLCMHCFTPQYPSQFCIECDKEMSAYFCSVCKLFDNDTTKNIYHCDKCGICRLGLGLNQDYFHCDSCNACISIELRTKHVCIENSTKSNCPICDEFMFSSNEKVVFMNCGHPIHENCYNKHTQHSYKCPTCSKTITNMELQFRMRDAEIKQSEMPDEMRDWKVEIKCNDCGGMSRVSFHYLGHKCDHCHSYNTMQLKLIKGFTERNALNLSDENVDEKLYVAEQFITDSLKQNFEFDHEITKTDENKKKTKFSEEDHSISHDYVENFVKVINNFEAYSSISDAFKDWISESMNSDFFEES</sequence>
<dbReference type="GO" id="GO:0061630">
    <property type="term" value="F:ubiquitin protein ligase activity"/>
    <property type="evidence" value="ECO:0007669"/>
    <property type="project" value="TreeGrafter"/>
</dbReference>
<dbReference type="SUPFAM" id="SSF161245">
    <property type="entry name" value="Zinc hairpin stack"/>
    <property type="match status" value="1"/>
</dbReference>
<feature type="compositionally biased region" description="Low complexity" evidence="5">
    <location>
        <begin position="253"/>
        <end position="262"/>
    </location>
</feature>
<dbReference type="GO" id="GO:0008270">
    <property type="term" value="F:zinc ion binding"/>
    <property type="evidence" value="ECO:0007669"/>
    <property type="project" value="UniProtKB-KW"/>
</dbReference>
<evidence type="ECO:0000313" key="10">
    <source>
        <dbReference type="Proteomes" id="UP000307173"/>
    </source>
</evidence>
<feature type="compositionally biased region" description="Acidic residues" evidence="5">
    <location>
        <begin position="263"/>
        <end position="277"/>
    </location>
</feature>
<evidence type="ECO:0000256" key="4">
    <source>
        <dbReference type="PROSITE-ProRule" id="PRU00601"/>
    </source>
</evidence>
<dbReference type="InterPro" id="IPR017921">
    <property type="entry name" value="Znf_CTCHY"/>
</dbReference>
<comment type="caution">
    <text evidence="9">The sequence shown here is derived from an EMBL/GenBank/DDBJ whole genome shotgun (WGS) entry which is preliminary data.</text>
</comment>
<dbReference type="EMBL" id="SELW01000677">
    <property type="protein sequence ID" value="TID13543.1"/>
    <property type="molecule type" value="Genomic_DNA"/>
</dbReference>
<evidence type="ECO:0000259" key="6">
    <source>
        <dbReference type="PROSITE" id="PS50089"/>
    </source>
</evidence>
<dbReference type="PANTHER" id="PTHR21319:SF0">
    <property type="entry name" value="AND RING FINGER DOMAIN PROTEIN, PUTATIVE (AFU_ORTHOLOGUE AFUA_1G08900)-RELATED"/>
    <property type="match status" value="1"/>
</dbReference>
<dbReference type="STRING" id="52247.A0A4T0WUT6"/>
<accession>A0A4T0WUT6</accession>
<dbReference type="PROSITE" id="PS51266">
    <property type="entry name" value="ZF_CHY"/>
    <property type="match status" value="1"/>
</dbReference>
<dbReference type="PROSITE" id="PS50089">
    <property type="entry name" value="ZF_RING_2"/>
    <property type="match status" value="1"/>
</dbReference>
<evidence type="ECO:0000259" key="7">
    <source>
        <dbReference type="PROSITE" id="PS51266"/>
    </source>
</evidence>
<dbReference type="InterPro" id="IPR039512">
    <property type="entry name" value="RCHY1_zinc-ribbon"/>
</dbReference>
<dbReference type="PROSITE" id="PS51270">
    <property type="entry name" value="ZF_CTCHY"/>
    <property type="match status" value="1"/>
</dbReference>
<dbReference type="GO" id="GO:0016567">
    <property type="term" value="P:protein ubiquitination"/>
    <property type="evidence" value="ECO:0007669"/>
    <property type="project" value="TreeGrafter"/>
</dbReference>
<keyword evidence="3" id="KW-0862">Zinc</keyword>
<dbReference type="GO" id="GO:0006511">
    <property type="term" value="P:ubiquitin-dependent protein catabolic process"/>
    <property type="evidence" value="ECO:0007669"/>
    <property type="project" value="TreeGrafter"/>
</dbReference>
<organism evidence="9 10">
    <name type="scientific">Pichia inconspicua</name>
    <dbReference type="NCBI Taxonomy" id="52247"/>
    <lineage>
        <taxon>Eukaryota</taxon>
        <taxon>Fungi</taxon>
        <taxon>Dikarya</taxon>
        <taxon>Ascomycota</taxon>
        <taxon>Saccharomycotina</taxon>
        <taxon>Pichiomycetes</taxon>
        <taxon>Pichiales</taxon>
        <taxon>Pichiaceae</taxon>
        <taxon>Pichia</taxon>
    </lineage>
</organism>
<keyword evidence="10" id="KW-1185">Reference proteome</keyword>
<dbReference type="OrthoDB" id="411372at2759"/>
<keyword evidence="2 4" id="KW-0863">Zinc-finger</keyword>
<dbReference type="InterPro" id="IPR037274">
    <property type="entry name" value="Znf_CHY_sf"/>
</dbReference>
<dbReference type="InterPro" id="IPR008913">
    <property type="entry name" value="Znf_CHY"/>
</dbReference>
<dbReference type="CDD" id="cd16464">
    <property type="entry name" value="RING-H2_Pirh2-like"/>
    <property type="match status" value="1"/>
</dbReference>
<dbReference type="GO" id="GO:0005634">
    <property type="term" value="C:nucleus"/>
    <property type="evidence" value="ECO:0007669"/>
    <property type="project" value="TreeGrafter"/>
</dbReference>
<dbReference type="SUPFAM" id="SSF57850">
    <property type="entry name" value="RING/U-box"/>
    <property type="match status" value="1"/>
</dbReference>
<evidence type="ECO:0000256" key="3">
    <source>
        <dbReference type="ARBA" id="ARBA00022833"/>
    </source>
</evidence>
<dbReference type="SMART" id="SM00184">
    <property type="entry name" value="RING"/>
    <property type="match status" value="1"/>
</dbReference>
<dbReference type="InterPro" id="IPR037275">
    <property type="entry name" value="Znf_CTCHY_sf"/>
</dbReference>
<dbReference type="Pfam" id="PF05495">
    <property type="entry name" value="zf-CHY"/>
    <property type="match status" value="1"/>
</dbReference>
<dbReference type="InterPro" id="IPR001841">
    <property type="entry name" value="Znf_RING"/>
</dbReference>
<reference evidence="9 10" key="1">
    <citation type="journal article" date="2019" name="Front. Genet.">
        <title>Whole-Genome Sequencing of the Opportunistic Yeast Pathogen Candida inconspicua Uncovers Its Hybrid Origin.</title>
        <authorList>
            <person name="Mixao V."/>
            <person name="Hansen A.P."/>
            <person name="Saus E."/>
            <person name="Boekhout T."/>
            <person name="Lass-Florl C."/>
            <person name="Gabaldon T."/>
        </authorList>
    </citation>
    <scope>NUCLEOTIDE SEQUENCE [LARGE SCALE GENOMIC DNA]</scope>
    <source>
        <strain evidence="9 10">CBS 180</strain>
    </source>
</reference>
<evidence type="ECO:0008006" key="11">
    <source>
        <dbReference type="Google" id="ProtNLM"/>
    </source>
</evidence>
<evidence type="ECO:0000256" key="1">
    <source>
        <dbReference type="ARBA" id="ARBA00022723"/>
    </source>
</evidence>
<gene>
    <name evidence="9" type="ORF">CANINC_004901</name>
</gene>
<feature type="domain" description="RING-type" evidence="6">
    <location>
        <begin position="428"/>
        <end position="470"/>
    </location>
</feature>
<feature type="region of interest" description="Disordered" evidence="5">
    <location>
        <begin position="251"/>
        <end position="277"/>
    </location>
</feature>
<dbReference type="PANTHER" id="PTHR21319">
    <property type="entry name" value="RING FINGER AND CHY ZINC FINGER DOMAIN-CONTAINING PROTEIN 1"/>
    <property type="match status" value="1"/>
</dbReference>
<proteinExistence type="predicted"/>
<dbReference type="Proteomes" id="UP000307173">
    <property type="component" value="Unassembled WGS sequence"/>
</dbReference>
<dbReference type="Gene3D" id="2.20.28.10">
    <property type="match status" value="1"/>
</dbReference>
<dbReference type="Pfam" id="PF14599">
    <property type="entry name" value="zinc_ribbon_6"/>
    <property type="match status" value="1"/>
</dbReference>
<dbReference type="Pfam" id="PF13639">
    <property type="entry name" value="zf-RING_2"/>
    <property type="match status" value="1"/>
</dbReference>
<keyword evidence="1" id="KW-0479">Metal-binding</keyword>
<dbReference type="AlphaFoldDB" id="A0A4T0WUT6"/>
<feature type="domain" description="CHY-type" evidence="7">
    <location>
        <begin position="291"/>
        <end position="359"/>
    </location>
</feature>
<evidence type="ECO:0000259" key="8">
    <source>
        <dbReference type="PROSITE" id="PS51270"/>
    </source>
</evidence>